<dbReference type="Proteomes" id="UP001492380">
    <property type="component" value="Unassembled WGS sequence"/>
</dbReference>
<evidence type="ECO:0000313" key="2">
    <source>
        <dbReference type="EMBL" id="KAK8227508.1"/>
    </source>
</evidence>
<feature type="compositionally biased region" description="Basic and acidic residues" evidence="1">
    <location>
        <begin position="451"/>
        <end position="465"/>
    </location>
</feature>
<accession>A0ABR1YG51</accession>
<dbReference type="InterPro" id="IPR018608">
    <property type="entry name" value="Gti1/Pac2"/>
</dbReference>
<feature type="region of interest" description="Disordered" evidence="1">
    <location>
        <begin position="82"/>
        <end position="121"/>
    </location>
</feature>
<feature type="region of interest" description="Disordered" evidence="1">
    <location>
        <begin position="275"/>
        <end position="465"/>
    </location>
</feature>
<dbReference type="PANTHER" id="PTHR28027:SF1">
    <property type="entry name" value="CAMP INDEPENDENT REGULATORY PROTEIN (AFU_ORTHOLOGUE AFUA_3G09640)"/>
    <property type="match status" value="1"/>
</dbReference>
<dbReference type="EMBL" id="JBBWRZ010000010">
    <property type="protein sequence ID" value="KAK8227508.1"/>
    <property type="molecule type" value="Genomic_DNA"/>
</dbReference>
<feature type="compositionally biased region" description="Polar residues" evidence="1">
    <location>
        <begin position="412"/>
        <end position="435"/>
    </location>
</feature>
<protein>
    <submittedName>
        <fullName evidence="2">Gti1/Pac2 family-domain-containing protein</fullName>
    </submittedName>
</protein>
<comment type="caution">
    <text evidence="2">The sequence shown here is derived from an EMBL/GenBank/DDBJ whole genome shotgun (WGS) entry which is preliminary data.</text>
</comment>
<dbReference type="Pfam" id="PF09729">
    <property type="entry name" value="Gti1_Pac2"/>
    <property type="match status" value="1"/>
</dbReference>
<feature type="compositionally biased region" description="Polar residues" evidence="1">
    <location>
        <begin position="306"/>
        <end position="319"/>
    </location>
</feature>
<proteinExistence type="predicted"/>
<dbReference type="PANTHER" id="PTHR28027">
    <property type="entry name" value="TRANSCRIPTIONAL REGULATOR MIT1"/>
    <property type="match status" value="1"/>
</dbReference>
<organism evidence="2 3">
    <name type="scientific">Phyllosticta capitalensis</name>
    <dbReference type="NCBI Taxonomy" id="121624"/>
    <lineage>
        <taxon>Eukaryota</taxon>
        <taxon>Fungi</taxon>
        <taxon>Dikarya</taxon>
        <taxon>Ascomycota</taxon>
        <taxon>Pezizomycotina</taxon>
        <taxon>Dothideomycetes</taxon>
        <taxon>Dothideomycetes incertae sedis</taxon>
        <taxon>Botryosphaeriales</taxon>
        <taxon>Phyllostictaceae</taxon>
        <taxon>Phyllosticta</taxon>
    </lineage>
</organism>
<reference evidence="2 3" key="1">
    <citation type="submission" date="2024-04" db="EMBL/GenBank/DDBJ databases">
        <title>Phyllosticta paracitricarpa is synonymous to the EU quarantine fungus P. citricarpa based on phylogenomic analyses.</title>
        <authorList>
            <consortium name="Lawrence Berkeley National Laboratory"/>
            <person name="Van Ingen-Buijs V.A."/>
            <person name="Van Westerhoven A.C."/>
            <person name="Haridas S."/>
            <person name="Skiadas P."/>
            <person name="Martin F."/>
            <person name="Groenewald J.Z."/>
            <person name="Crous P.W."/>
            <person name="Seidl M.F."/>
        </authorList>
    </citation>
    <scope>NUCLEOTIDE SEQUENCE [LARGE SCALE GENOMIC DNA]</scope>
    <source>
        <strain evidence="2 3">CBS 123374</strain>
    </source>
</reference>
<feature type="compositionally biased region" description="Polar residues" evidence="1">
    <location>
        <begin position="382"/>
        <end position="401"/>
    </location>
</feature>
<evidence type="ECO:0000313" key="3">
    <source>
        <dbReference type="Proteomes" id="UP001492380"/>
    </source>
</evidence>
<feature type="compositionally biased region" description="Polar residues" evidence="1">
    <location>
        <begin position="345"/>
        <end position="372"/>
    </location>
</feature>
<evidence type="ECO:0000256" key="1">
    <source>
        <dbReference type="SAM" id="MobiDB-lite"/>
    </source>
</evidence>
<keyword evidence="3" id="KW-1185">Reference proteome</keyword>
<feature type="compositionally biased region" description="Pro residues" evidence="1">
    <location>
        <begin position="276"/>
        <end position="303"/>
    </location>
</feature>
<name>A0ABR1YG51_9PEZI</name>
<gene>
    <name evidence="2" type="ORF">HDK90DRAFT_505033</name>
</gene>
<sequence>METYHGHVRTPNDAIILFEACRTGLLPRVQRRLSEKERQQIKSGSVFVWDEREAGMRRWTDGKSWSASRVSGSFLTYREMEGKRGGNSFSAPKKSGSKSDSGSKDGSDDDTMPDDGYRYKPDGLMKQSFSITTSTGQHLHLISYYSRASPTSQTLMQPSQDPTLRHIRPQKGMYPESSVNEQSSVPAVTRGPMGGSPFTTAAPHQMGSPYARAGPPVPAYAIHAPPGSWPPTPLGTPPHAYTHYYGPPPPGYIAHSPHPYPHPYPLPHVPGYSAPPGLPPPPPPLTNGHPHPFPHLAPPPPQHQPNLSPRVQHTPSGPMTSAPGYPPHSYPQYEPPQDRIALPAPTTSGPQLPPVNTSAPVTNGKQMASPPNRQAPPPSNAAEPQTNGETTNAGPPTTSTGKIFPSIHALVNGTSEPADTRSDTSGNSRQGSRSPNGPLPHVNNRISGFGEDSKALRSLDKAFLV</sequence>